<evidence type="ECO:0000256" key="1">
    <source>
        <dbReference type="SAM" id="MobiDB-lite"/>
    </source>
</evidence>
<organism evidence="3 4">
    <name type="scientific">Physocladia obscura</name>
    <dbReference type="NCBI Taxonomy" id="109957"/>
    <lineage>
        <taxon>Eukaryota</taxon>
        <taxon>Fungi</taxon>
        <taxon>Fungi incertae sedis</taxon>
        <taxon>Chytridiomycota</taxon>
        <taxon>Chytridiomycota incertae sedis</taxon>
        <taxon>Chytridiomycetes</taxon>
        <taxon>Chytridiales</taxon>
        <taxon>Chytriomycetaceae</taxon>
        <taxon>Physocladia</taxon>
    </lineage>
</organism>
<keyword evidence="2" id="KW-0732">Signal</keyword>
<proteinExistence type="predicted"/>
<dbReference type="Proteomes" id="UP001211907">
    <property type="component" value="Unassembled WGS sequence"/>
</dbReference>
<feature type="signal peptide" evidence="2">
    <location>
        <begin position="1"/>
        <end position="17"/>
    </location>
</feature>
<reference evidence="3" key="1">
    <citation type="submission" date="2020-05" db="EMBL/GenBank/DDBJ databases">
        <title>Phylogenomic resolution of chytrid fungi.</title>
        <authorList>
            <person name="Stajich J.E."/>
            <person name="Amses K."/>
            <person name="Simmons R."/>
            <person name="Seto K."/>
            <person name="Myers J."/>
            <person name="Bonds A."/>
            <person name="Quandt C.A."/>
            <person name="Barry K."/>
            <person name="Liu P."/>
            <person name="Grigoriev I."/>
            <person name="Longcore J.E."/>
            <person name="James T.Y."/>
        </authorList>
    </citation>
    <scope>NUCLEOTIDE SEQUENCE</scope>
    <source>
        <strain evidence="3">JEL0513</strain>
    </source>
</reference>
<dbReference type="EMBL" id="JADGJH010000278">
    <property type="protein sequence ID" value="KAJ3131799.1"/>
    <property type="molecule type" value="Genomic_DNA"/>
</dbReference>
<evidence type="ECO:0000313" key="4">
    <source>
        <dbReference type="Proteomes" id="UP001211907"/>
    </source>
</evidence>
<name>A0AAD5T5P3_9FUNG</name>
<keyword evidence="4" id="KW-1185">Reference proteome</keyword>
<dbReference type="AlphaFoldDB" id="A0AAD5T5P3"/>
<accession>A0AAD5T5P3</accession>
<feature type="chain" id="PRO_5042195878" evidence="2">
    <location>
        <begin position="18"/>
        <end position="211"/>
    </location>
</feature>
<protein>
    <submittedName>
        <fullName evidence="3">Uncharacterized protein</fullName>
    </submittedName>
</protein>
<gene>
    <name evidence="3" type="ORF">HK100_005987</name>
</gene>
<feature type="region of interest" description="Disordered" evidence="1">
    <location>
        <begin position="133"/>
        <end position="194"/>
    </location>
</feature>
<sequence length="211" mass="22866">MLLCSLNTLLLAVSVLSSPAIHKDSICRHLSSSKTPASLVFTAHLEELKRLAAFTENAGQIAAIQRLNSLPGLTERTAQLYEILANERGYLLSQFSRGVIASQILALQGFETITADATAVNKKPGKVQVSFMQVGDNGDRGGESVKRDGNGGDDWSQVSALEDGNSDLGKTSGHETNLESVSSLNDGANVGGWKQPGRSWFWPWKKRHRQF</sequence>
<comment type="caution">
    <text evidence="3">The sequence shown here is derived from an EMBL/GenBank/DDBJ whole genome shotgun (WGS) entry which is preliminary data.</text>
</comment>
<evidence type="ECO:0000256" key="2">
    <source>
        <dbReference type="SAM" id="SignalP"/>
    </source>
</evidence>
<feature type="compositionally biased region" description="Basic and acidic residues" evidence="1">
    <location>
        <begin position="137"/>
        <end position="150"/>
    </location>
</feature>
<evidence type="ECO:0000313" key="3">
    <source>
        <dbReference type="EMBL" id="KAJ3131799.1"/>
    </source>
</evidence>